<dbReference type="AlphaFoldDB" id="A0AAD4U137"/>
<gene>
    <name evidence="2" type="ORF">MG293_013943</name>
</gene>
<protein>
    <submittedName>
        <fullName evidence="2">Uncharacterized protein</fullName>
    </submittedName>
</protein>
<reference evidence="2" key="1">
    <citation type="submission" date="2022-03" db="EMBL/GenBank/DDBJ databases">
        <title>Genomic analyses of argali, domestic sheep and their hybrids provide insights into chromosomal evolution, heterosis and genetic basis of agronomic traits.</title>
        <authorList>
            <person name="Li M."/>
        </authorList>
    </citation>
    <scope>NUCLEOTIDE SEQUENCE</scope>
    <source>
        <strain evidence="2">CAU-MHL-2022a</strain>
        <tissue evidence="2">Skin</tissue>
    </source>
</reference>
<evidence type="ECO:0000313" key="2">
    <source>
        <dbReference type="EMBL" id="KAI4536551.1"/>
    </source>
</evidence>
<feature type="region of interest" description="Disordered" evidence="1">
    <location>
        <begin position="26"/>
        <end position="141"/>
    </location>
</feature>
<organism evidence="2 3">
    <name type="scientific">Ovis ammon polii</name>
    <dbReference type="NCBI Taxonomy" id="230172"/>
    <lineage>
        <taxon>Eukaryota</taxon>
        <taxon>Metazoa</taxon>
        <taxon>Chordata</taxon>
        <taxon>Craniata</taxon>
        <taxon>Vertebrata</taxon>
        <taxon>Euteleostomi</taxon>
        <taxon>Mammalia</taxon>
        <taxon>Eutheria</taxon>
        <taxon>Laurasiatheria</taxon>
        <taxon>Artiodactyla</taxon>
        <taxon>Ruminantia</taxon>
        <taxon>Pecora</taxon>
        <taxon>Bovidae</taxon>
        <taxon>Caprinae</taxon>
        <taxon>Ovis</taxon>
    </lineage>
</organism>
<keyword evidence="3" id="KW-1185">Reference proteome</keyword>
<dbReference type="EMBL" id="JAKZEL010000016">
    <property type="protein sequence ID" value="KAI4536551.1"/>
    <property type="molecule type" value="Genomic_DNA"/>
</dbReference>
<name>A0AAD4U137_OVIAM</name>
<sequence length="141" mass="14953">MRVVSSEMAPVFLALILAYISRELPRPFQTSPSHPPSPCRLAYGLNPGPERRQQPVRTSSVRPLGSLSRGPPTWGQLTPEPPPSGKGRPPLSMDDATPPDSLAAEARDCGPGESGTGRPSAQGEGLMDDPDVTVPEPCHPK</sequence>
<dbReference type="Proteomes" id="UP001214576">
    <property type="component" value="Unassembled WGS sequence"/>
</dbReference>
<evidence type="ECO:0000256" key="1">
    <source>
        <dbReference type="SAM" id="MobiDB-lite"/>
    </source>
</evidence>
<proteinExistence type="predicted"/>
<evidence type="ECO:0000313" key="3">
    <source>
        <dbReference type="Proteomes" id="UP001214576"/>
    </source>
</evidence>
<accession>A0AAD4U137</accession>
<comment type="caution">
    <text evidence="2">The sequence shown here is derived from an EMBL/GenBank/DDBJ whole genome shotgun (WGS) entry which is preliminary data.</text>
</comment>